<dbReference type="InterPro" id="IPR011990">
    <property type="entry name" value="TPR-like_helical_dom_sf"/>
</dbReference>
<feature type="repeat" description="PPR" evidence="3">
    <location>
        <begin position="445"/>
        <end position="479"/>
    </location>
</feature>
<dbReference type="PANTHER" id="PTHR47939">
    <property type="entry name" value="MEMBRANE-ASSOCIATED SALT-INDUCIBLE PROTEIN-LIKE"/>
    <property type="match status" value="1"/>
</dbReference>
<evidence type="ECO:0008006" key="6">
    <source>
        <dbReference type="Google" id="ProtNLM"/>
    </source>
</evidence>
<feature type="repeat" description="PPR" evidence="3">
    <location>
        <begin position="271"/>
        <end position="305"/>
    </location>
</feature>
<evidence type="ECO:0000313" key="4">
    <source>
        <dbReference type="EMBL" id="CAH9136570.1"/>
    </source>
</evidence>
<name>A0AAV0FLQ6_9ASTE</name>
<organism evidence="4 5">
    <name type="scientific">Cuscuta epithymum</name>
    <dbReference type="NCBI Taxonomy" id="186058"/>
    <lineage>
        <taxon>Eukaryota</taxon>
        <taxon>Viridiplantae</taxon>
        <taxon>Streptophyta</taxon>
        <taxon>Embryophyta</taxon>
        <taxon>Tracheophyta</taxon>
        <taxon>Spermatophyta</taxon>
        <taxon>Magnoliopsida</taxon>
        <taxon>eudicotyledons</taxon>
        <taxon>Gunneridae</taxon>
        <taxon>Pentapetalae</taxon>
        <taxon>asterids</taxon>
        <taxon>lamiids</taxon>
        <taxon>Solanales</taxon>
        <taxon>Convolvulaceae</taxon>
        <taxon>Cuscuteae</taxon>
        <taxon>Cuscuta</taxon>
        <taxon>Cuscuta subgen. Cuscuta</taxon>
    </lineage>
</organism>
<keyword evidence="5" id="KW-1185">Reference proteome</keyword>
<accession>A0AAV0FLQ6</accession>
<dbReference type="AlphaFoldDB" id="A0AAV0FLQ6"/>
<dbReference type="InterPro" id="IPR002885">
    <property type="entry name" value="PPR_rpt"/>
</dbReference>
<dbReference type="Pfam" id="PF13041">
    <property type="entry name" value="PPR_2"/>
    <property type="match status" value="2"/>
</dbReference>
<feature type="repeat" description="PPR" evidence="3">
    <location>
        <begin position="341"/>
        <end position="375"/>
    </location>
</feature>
<comment type="similarity">
    <text evidence="1">Belongs to the PPR family. P subfamily.</text>
</comment>
<dbReference type="NCBIfam" id="TIGR00756">
    <property type="entry name" value="PPR"/>
    <property type="match status" value="7"/>
</dbReference>
<dbReference type="InterPro" id="IPR050667">
    <property type="entry name" value="PPR-containing_protein"/>
</dbReference>
<evidence type="ECO:0000313" key="5">
    <source>
        <dbReference type="Proteomes" id="UP001152523"/>
    </source>
</evidence>
<dbReference type="Proteomes" id="UP001152523">
    <property type="component" value="Unassembled WGS sequence"/>
</dbReference>
<dbReference type="Pfam" id="PF12854">
    <property type="entry name" value="PPR_1"/>
    <property type="match status" value="2"/>
</dbReference>
<dbReference type="EMBL" id="CAMAPF010000996">
    <property type="protein sequence ID" value="CAH9136570.1"/>
    <property type="molecule type" value="Genomic_DNA"/>
</dbReference>
<dbReference type="PROSITE" id="PS51375">
    <property type="entry name" value="PPR"/>
    <property type="match status" value="4"/>
</dbReference>
<dbReference type="Pfam" id="PF01535">
    <property type="entry name" value="PPR"/>
    <property type="match status" value="1"/>
</dbReference>
<proteinExistence type="inferred from homology"/>
<comment type="caution">
    <text evidence="4">The sequence shown here is derived from an EMBL/GenBank/DDBJ whole genome shotgun (WGS) entry which is preliminary data.</text>
</comment>
<evidence type="ECO:0000256" key="1">
    <source>
        <dbReference type="ARBA" id="ARBA00007626"/>
    </source>
</evidence>
<evidence type="ECO:0000256" key="3">
    <source>
        <dbReference type="PROSITE-ProRule" id="PRU00708"/>
    </source>
</evidence>
<sequence>MLAEAFSLGIHRWFKSKLKLPPLHLNSHYLSLPDLIIDDSPANHFESALTDCTPVLKSSSSATAQEIQTILKRHGDKSITGLHIYLSESVFSLTDELVLDVIKRHRCDWKPAYAFFSWVLEGGNNRKGYSPGSAVYNQVIDILGKMRRFDELNQVLKVMTERGSVFTERTYGIVVNRYAAAHKVDEAIGFLYKRKDFGLEIDLVAFQILLMSLCRFKHVAAAEFLYHNKKKEFRDEIKTRNIILNGWCVLGSLRETKRFWNDIVTSNCKPDKFTYGIFINSLCKSGKITTAVKLFQTMWEKGCNPDVAICNSIIDGLCFKKRIPEALVIFREMNDKDCLPDSATYNSLIKYMCKIGRTKKAYELLGEMEQNGGDCSPNARTYSYLINSAKNQEEVTQVLERMEKQGCGMIGDTYNLVLRVYMSWGCYGSVKKMWDEMERAGSGPDQRSYTIMIHGLYEKGRLEDALCYFTEMTSKGMTPESRTRLLVNAISITLKDKTVLSNTAQSNGLHQSPKDLCLLQAFSGQIQKKERGKD</sequence>
<feature type="repeat" description="PPR" evidence="3">
    <location>
        <begin position="306"/>
        <end position="340"/>
    </location>
</feature>
<reference evidence="4" key="1">
    <citation type="submission" date="2022-07" db="EMBL/GenBank/DDBJ databases">
        <authorList>
            <person name="Macas J."/>
            <person name="Novak P."/>
            <person name="Neumann P."/>
        </authorList>
    </citation>
    <scope>NUCLEOTIDE SEQUENCE</scope>
</reference>
<dbReference type="PANTHER" id="PTHR47939:SF4">
    <property type="entry name" value="PENTACOTRIPEPTIDE-REPEAT REGION OF PRORP DOMAIN-CONTAINING PROTEIN"/>
    <property type="match status" value="1"/>
</dbReference>
<keyword evidence="2" id="KW-0677">Repeat</keyword>
<protein>
    <recommendedName>
        <fullName evidence="6">Pentatricopeptide repeat-containing protein</fullName>
    </recommendedName>
</protein>
<gene>
    <name evidence="4" type="ORF">CEPIT_LOCUS35369</name>
</gene>
<dbReference type="Gene3D" id="1.25.40.10">
    <property type="entry name" value="Tetratricopeptide repeat domain"/>
    <property type="match status" value="4"/>
</dbReference>
<evidence type="ECO:0000256" key="2">
    <source>
        <dbReference type="ARBA" id="ARBA00022737"/>
    </source>
</evidence>